<protein>
    <submittedName>
        <fullName evidence="1">Uncharacterized protein</fullName>
    </submittedName>
</protein>
<accession>A0A1C4YIB4</accession>
<organism evidence="1 2">
    <name type="scientific">Micromonospora haikouensis</name>
    <dbReference type="NCBI Taxonomy" id="686309"/>
    <lineage>
        <taxon>Bacteria</taxon>
        <taxon>Bacillati</taxon>
        <taxon>Actinomycetota</taxon>
        <taxon>Actinomycetes</taxon>
        <taxon>Micromonosporales</taxon>
        <taxon>Micromonosporaceae</taxon>
        <taxon>Micromonospora</taxon>
    </lineage>
</organism>
<dbReference type="AlphaFoldDB" id="A0A1C4YIB4"/>
<sequence>MKNKRFAIWATIALLAIGGVGTGALVAPV</sequence>
<reference evidence="1 2" key="1">
    <citation type="submission" date="2016-06" db="EMBL/GenBank/DDBJ databases">
        <authorList>
            <person name="Kjaerup R.B."/>
            <person name="Dalgaard T.S."/>
            <person name="Juul-Madsen H.R."/>
        </authorList>
    </citation>
    <scope>NUCLEOTIDE SEQUENCE [LARGE SCALE GENOMIC DNA]</scope>
    <source>
        <strain evidence="1 2">DSM 45626</strain>
    </source>
</reference>
<name>A0A1C4YIB4_9ACTN</name>
<evidence type="ECO:0000313" key="1">
    <source>
        <dbReference type="EMBL" id="SCF20454.1"/>
    </source>
</evidence>
<gene>
    <name evidence="1" type="ORF">GA0070558_1492</name>
</gene>
<dbReference type="Proteomes" id="UP000199375">
    <property type="component" value="Unassembled WGS sequence"/>
</dbReference>
<proteinExistence type="predicted"/>
<evidence type="ECO:0000313" key="2">
    <source>
        <dbReference type="Proteomes" id="UP000199375"/>
    </source>
</evidence>
<dbReference type="EMBL" id="FMCW01000049">
    <property type="protein sequence ID" value="SCF20454.1"/>
    <property type="molecule type" value="Genomic_DNA"/>
</dbReference>